<dbReference type="KEGG" id="mcos:GM418_12750"/>
<organism evidence="2 3">
    <name type="scientific">Maribellus comscasis</name>
    <dbReference type="NCBI Taxonomy" id="2681766"/>
    <lineage>
        <taxon>Bacteria</taxon>
        <taxon>Pseudomonadati</taxon>
        <taxon>Bacteroidota</taxon>
        <taxon>Bacteroidia</taxon>
        <taxon>Marinilabiliales</taxon>
        <taxon>Prolixibacteraceae</taxon>
        <taxon>Maribellus</taxon>
    </lineage>
</organism>
<gene>
    <name evidence="2" type="ORF">GM418_12750</name>
</gene>
<keyword evidence="2" id="KW-0808">Transferase</keyword>
<dbReference type="Gene3D" id="3.40.630.30">
    <property type="match status" value="1"/>
</dbReference>
<keyword evidence="3" id="KW-1185">Reference proteome</keyword>
<dbReference type="GO" id="GO:0008999">
    <property type="term" value="F:protein-N-terminal-alanine acetyltransferase activity"/>
    <property type="evidence" value="ECO:0007669"/>
    <property type="project" value="TreeGrafter"/>
</dbReference>
<evidence type="ECO:0000313" key="3">
    <source>
        <dbReference type="Proteomes" id="UP000428260"/>
    </source>
</evidence>
<dbReference type="RefSeq" id="WP_158866800.1">
    <property type="nucleotide sequence ID" value="NZ_CP046401.1"/>
</dbReference>
<accession>A0A6I6JWK9</accession>
<sequence length="181" mass="20720">METLVVSDHVCLEALKLSMAQDVFSAIDKNRDFLRTWLPFVDFTLELSDTVLFIQSITAQKESRKKDEIFGIFVDGEFGGLIGFKDTDWINRKTEIGYWLIKEMQGKGIITSCVGKLISYSFQKLKLNRIQIKVAVGNTKSAAIPRRLGFQFEGIERAGERHNNKFFDLEVFSLLRSDNKV</sequence>
<dbReference type="InterPro" id="IPR051908">
    <property type="entry name" value="Ribosomal_N-acetyltransferase"/>
</dbReference>
<dbReference type="SUPFAM" id="SSF55729">
    <property type="entry name" value="Acyl-CoA N-acyltransferases (Nat)"/>
    <property type="match status" value="1"/>
</dbReference>
<dbReference type="PANTHER" id="PTHR43441:SF12">
    <property type="entry name" value="RIBOSOMAL N-ACETYLTRANSFERASE YDAF-RELATED"/>
    <property type="match status" value="1"/>
</dbReference>
<dbReference type="EMBL" id="CP046401">
    <property type="protein sequence ID" value="QGY44497.1"/>
    <property type="molecule type" value="Genomic_DNA"/>
</dbReference>
<dbReference type="GO" id="GO:1990189">
    <property type="term" value="F:protein N-terminal-serine acetyltransferase activity"/>
    <property type="evidence" value="ECO:0007669"/>
    <property type="project" value="TreeGrafter"/>
</dbReference>
<feature type="domain" description="N-acetyltransferase" evidence="1">
    <location>
        <begin position="22"/>
        <end position="176"/>
    </location>
</feature>
<dbReference type="Pfam" id="PF13302">
    <property type="entry name" value="Acetyltransf_3"/>
    <property type="match status" value="1"/>
</dbReference>
<reference evidence="2 3" key="1">
    <citation type="submission" date="2019-11" db="EMBL/GenBank/DDBJ databases">
        <authorList>
            <person name="Zheng R.K."/>
            <person name="Sun C.M."/>
        </authorList>
    </citation>
    <scope>NUCLEOTIDE SEQUENCE [LARGE SCALE GENOMIC DNA]</scope>
    <source>
        <strain evidence="2 3">WC007</strain>
    </source>
</reference>
<proteinExistence type="predicted"/>
<dbReference type="AlphaFoldDB" id="A0A6I6JWK9"/>
<dbReference type="Proteomes" id="UP000428260">
    <property type="component" value="Chromosome"/>
</dbReference>
<evidence type="ECO:0000313" key="2">
    <source>
        <dbReference type="EMBL" id="QGY44497.1"/>
    </source>
</evidence>
<dbReference type="InterPro" id="IPR000182">
    <property type="entry name" value="GNAT_dom"/>
</dbReference>
<dbReference type="PROSITE" id="PS51186">
    <property type="entry name" value="GNAT"/>
    <property type="match status" value="1"/>
</dbReference>
<dbReference type="GO" id="GO:0005737">
    <property type="term" value="C:cytoplasm"/>
    <property type="evidence" value="ECO:0007669"/>
    <property type="project" value="TreeGrafter"/>
</dbReference>
<evidence type="ECO:0000259" key="1">
    <source>
        <dbReference type="PROSITE" id="PS51186"/>
    </source>
</evidence>
<dbReference type="InterPro" id="IPR016181">
    <property type="entry name" value="Acyl_CoA_acyltransferase"/>
</dbReference>
<protein>
    <submittedName>
        <fullName evidence="2">GNAT family N-acetyltransferase</fullName>
    </submittedName>
</protein>
<dbReference type="PANTHER" id="PTHR43441">
    <property type="entry name" value="RIBOSOMAL-PROTEIN-SERINE ACETYLTRANSFERASE"/>
    <property type="match status" value="1"/>
</dbReference>
<name>A0A6I6JWK9_9BACT</name>